<keyword evidence="3" id="KW-1185">Reference proteome</keyword>
<dbReference type="InterPro" id="IPR036278">
    <property type="entry name" value="Sialidase_sf"/>
</dbReference>
<protein>
    <submittedName>
        <fullName evidence="2">Exo-alpha-sialidase</fullName>
    </submittedName>
</protein>
<evidence type="ECO:0000313" key="3">
    <source>
        <dbReference type="Proteomes" id="UP000676325"/>
    </source>
</evidence>
<dbReference type="Gene3D" id="2.120.10.10">
    <property type="match status" value="2"/>
</dbReference>
<keyword evidence="1" id="KW-0732">Signal</keyword>
<evidence type="ECO:0000256" key="1">
    <source>
        <dbReference type="SAM" id="SignalP"/>
    </source>
</evidence>
<comment type="caution">
    <text evidence="2">The sequence shown here is derived from an EMBL/GenBank/DDBJ whole genome shotgun (WGS) entry which is preliminary data.</text>
</comment>
<feature type="chain" id="PRO_5037819486" evidence="1">
    <location>
        <begin position="33"/>
        <end position="472"/>
    </location>
</feature>
<dbReference type="SUPFAM" id="SSF50939">
    <property type="entry name" value="Sialidases"/>
    <property type="match status" value="2"/>
</dbReference>
<name>A0A941EFM6_9ACTN</name>
<feature type="signal peptide" evidence="1">
    <location>
        <begin position="1"/>
        <end position="32"/>
    </location>
</feature>
<gene>
    <name evidence="2" type="ORF">KDK95_24725</name>
</gene>
<sequence length="472" mass="48182">MPTQISRRVLRRLAAVSAVALLPIAATGTAFASSASSAPHAVARAALSEVSTDPYTDTDAQHATEVEPDVYAHGSTVVSAFQTGRIYGGGASDLGWATSTDGGATWSHGFLSGITVNQGGSYSAVSDAAVVYDAKHAEWLVVGLPVDSSGNAVGVTVNRSADGLTWGSAIKAVGFDGSGYDKQWITCDDTASSPHYGNCYIEVDITSSNNLESMAVSSDGGLTWSALRHPADDPTGLGGQPLVQPSGTVVVPYSENGSAIRAFSSTNGGTTWTSSVQIATVKSHTVAGNLRSGDGLPSASIDAAGKVYVAWQDCRFRTSCSSNDIVYSTSTNGTTWSSVARVPIDAVGSTVDHFIPGLGVDGATSGSSAKIGLYYYFYPKAKCTASTCTLEVGYISSADGGSTWSTAQTLAGPFGLSLIARTSQGRMVGDYIACSVVNGTSYALFPVGAASTNGQAFNEAMYTATGGLAVTG</sequence>
<proteinExistence type="predicted"/>
<dbReference type="EMBL" id="JAGSOH010000089">
    <property type="protein sequence ID" value="MBR7829533.1"/>
    <property type="molecule type" value="Genomic_DNA"/>
</dbReference>
<dbReference type="AlphaFoldDB" id="A0A941EFM6"/>
<dbReference type="Proteomes" id="UP000676325">
    <property type="component" value="Unassembled WGS sequence"/>
</dbReference>
<organism evidence="2 3">
    <name type="scientific">Actinospica acidithermotolerans</name>
    <dbReference type="NCBI Taxonomy" id="2828514"/>
    <lineage>
        <taxon>Bacteria</taxon>
        <taxon>Bacillati</taxon>
        <taxon>Actinomycetota</taxon>
        <taxon>Actinomycetes</taxon>
        <taxon>Catenulisporales</taxon>
        <taxon>Actinospicaceae</taxon>
        <taxon>Actinospica</taxon>
    </lineage>
</organism>
<accession>A0A941EFM6</accession>
<dbReference type="CDD" id="cd15482">
    <property type="entry name" value="Sialidase_non-viral"/>
    <property type="match status" value="1"/>
</dbReference>
<reference evidence="2" key="1">
    <citation type="submission" date="2021-04" db="EMBL/GenBank/DDBJ databases">
        <title>Genome based classification of Actinospica acidithermotolerans sp. nov., an actinobacterium isolated from an Indonesian hot spring.</title>
        <authorList>
            <person name="Kusuma A.B."/>
            <person name="Putra K.E."/>
            <person name="Nafisah S."/>
            <person name="Loh J."/>
            <person name="Nouioui I."/>
            <person name="Goodfellow M."/>
        </authorList>
    </citation>
    <scope>NUCLEOTIDE SEQUENCE</scope>
    <source>
        <strain evidence="2">MGRD01-02</strain>
    </source>
</reference>
<evidence type="ECO:0000313" key="2">
    <source>
        <dbReference type="EMBL" id="MBR7829533.1"/>
    </source>
</evidence>